<keyword evidence="3" id="KW-0808">Transferase</keyword>
<organism evidence="9 10">
    <name type="scientific">Bacteriovorax stolpii</name>
    <name type="common">Bdellovibrio stolpii</name>
    <dbReference type="NCBI Taxonomy" id="960"/>
    <lineage>
        <taxon>Bacteria</taxon>
        <taxon>Pseudomonadati</taxon>
        <taxon>Bdellovibrionota</taxon>
        <taxon>Bacteriovoracia</taxon>
        <taxon>Bacteriovoracales</taxon>
        <taxon>Bacteriovoracaceae</taxon>
        <taxon>Bacteriovorax</taxon>
    </lineage>
</organism>
<dbReference type="GO" id="GO:0031071">
    <property type="term" value="F:cysteine desulfurase activity"/>
    <property type="evidence" value="ECO:0007669"/>
    <property type="project" value="UniProtKB-EC"/>
</dbReference>
<dbReference type="Gene3D" id="1.10.260.50">
    <property type="match status" value="1"/>
</dbReference>
<keyword evidence="5" id="KW-0663">Pyridoxal phosphate</keyword>
<dbReference type="GO" id="GO:0046872">
    <property type="term" value="F:metal ion binding"/>
    <property type="evidence" value="ECO:0007669"/>
    <property type="project" value="UniProtKB-KW"/>
</dbReference>
<comment type="similarity">
    <text evidence="2">Belongs to the class-V pyridoxal-phosphate-dependent aminotransferase family. NifS/IscS subfamily.</text>
</comment>
<evidence type="ECO:0000256" key="2">
    <source>
        <dbReference type="ARBA" id="ARBA00006490"/>
    </source>
</evidence>
<accession>A0A2K9NSV0</accession>
<evidence type="ECO:0000313" key="10">
    <source>
        <dbReference type="Proteomes" id="UP000235584"/>
    </source>
</evidence>
<proteinExistence type="inferred from homology"/>
<dbReference type="InterPro" id="IPR015421">
    <property type="entry name" value="PyrdxlP-dep_Trfase_major"/>
</dbReference>
<evidence type="ECO:0000256" key="7">
    <source>
        <dbReference type="ARBA" id="ARBA00023014"/>
    </source>
</evidence>
<protein>
    <submittedName>
        <fullName evidence="9">Uncharacterized protein</fullName>
    </submittedName>
</protein>
<dbReference type="Proteomes" id="UP000235584">
    <property type="component" value="Chromosome"/>
</dbReference>
<evidence type="ECO:0000256" key="8">
    <source>
        <dbReference type="ARBA" id="ARBA00050776"/>
    </source>
</evidence>
<dbReference type="Gene3D" id="3.40.640.10">
    <property type="entry name" value="Type I PLP-dependent aspartate aminotransferase-like (Major domain)"/>
    <property type="match status" value="1"/>
</dbReference>
<dbReference type="Gene3D" id="3.90.1150.10">
    <property type="entry name" value="Aspartate Aminotransferase, domain 1"/>
    <property type="match status" value="1"/>
</dbReference>
<comment type="cofactor">
    <cofactor evidence="1">
        <name>pyridoxal 5'-phosphate</name>
        <dbReference type="ChEBI" id="CHEBI:597326"/>
    </cofactor>
</comment>
<dbReference type="OrthoDB" id="9808002at2"/>
<keyword evidence="7" id="KW-0411">Iron-sulfur</keyword>
<dbReference type="EMBL" id="CP025704">
    <property type="protein sequence ID" value="AUN98601.1"/>
    <property type="molecule type" value="Genomic_DNA"/>
</dbReference>
<evidence type="ECO:0000256" key="1">
    <source>
        <dbReference type="ARBA" id="ARBA00001933"/>
    </source>
</evidence>
<comment type="catalytic activity">
    <reaction evidence="8">
        <text>(sulfur carrier)-H + L-cysteine = (sulfur carrier)-SH + L-alanine</text>
        <dbReference type="Rhea" id="RHEA:43892"/>
        <dbReference type="Rhea" id="RHEA-COMP:14737"/>
        <dbReference type="Rhea" id="RHEA-COMP:14739"/>
        <dbReference type="ChEBI" id="CHEBI:29917"/>
        <dbReference type="ChEBI" id="CHEBI:35235"/>
        <dbReference type="ChEBI" id="CHEBI:57972"/>
        <dbReference type="ChEBI" id="CHEBI:64428"/>
        <dbReference type="EC" id="2.8.1.7"/>
    </reaction>
</comment>
<dbReference type="SUPFAM" id="SSF53383">
    <property type="entry name" value="PLP-dependent transferases"/>
    <property type="match status" value="1"/>
</dbReference>
<dbReference type="InterPro" id="IPR000192">
    <property type="entry name" value="Aminotrans_V_dom"/>
</dbReference>
<dbReference type="PIRSF" id="PIRSF005572">
    <property type="entry name" value="NifS"/>
    <property type="match status" value="1"/>
</dbReference>
<dbReference type="InterPro" id="IPR015422">
    <property type="entry name" value="PyrdxlP-dep_Trfase_small"/>
</dbReference>
<name>A0A2K9NSV0_BACTC</name>
<evidence type="ECO:0000256" key="4">
    <source>
        <dbReference type="ARBA" id="ARBA00022723"/>
    </source>
</evidence>
<dbReference type="AlphaFoldDB" id="A0A2K9NSV0"/>
<dbReference type="Pfam" id="PF00266">
    <property type="entry name" value="Aminotran_5"/>
    <property type="match status" value="1"/>
</dbReference>
<dbReference type="InterPro" id="IPR016454">
    <property type="entry name" value="Cysteine_dSase"/>
</dbReference>
<sequence length="387" mass="43704">MERSISNRFYFDYNATSPLSKRVVDFLHSGDFLFGNPASLHQSGKKSRKFINESIEYIQRLFNLREHRLFFHSGASEGINSIFKGLAFKFFKEGKKASFFFSEVDHACVVQLKNDLEALGHVVQFFGVDKNGLFDKEKLIKSLLNEVSEGRECFMNYTYVNNESGVVWPLEWAAEIKKETRCFVHVDAVQAAGKIPNWEVLNEELDAYTFSGHKFGALKGIGFTFFKKDLEFNPLIVGGTQQEGLRAGTENALGVYSIKLALHDMKENFNPDDLSVAKNELEEALVEFIGDRGEVVARSSPYRNLNTIFLVLYGQKAEVLSAKFDMMGIDLSTGSACSSGIIKENRILMAMGYSYEDSRAALRFSFSPFLRKSEVAGYVEKIKSILK</sequence>
<dbReference type="PANTHER" id="PTHR11601">
    <property type="entry name" value="CYSTEINE DESULFURYLASE FAMILY MEMBER"/>
    <property type="match status" value="1"/>
</dbReference>
<keyword evidence="4" id="KW-0479">Metal-binding</keyword>
<keyword evidence="6" id="KW-0408">Iron</keyword>
<dbReference type="InterPro" id="IPR015424">
    <property type="entry name" value="PyrdxlP-dep_Trfase"/>
</dbReference>
<dbReference type="RefSeq" id="WP_102243892.1">
    <property type="nucleotide sequence ID" value="NZ_CP025704.1"/>
</dbReference>
<evidence type="ECO:0000256" key="6">
    <source>
        <dbReference type="ARBA" id="ARBA00023004"/>
    </source>
</evidence>
<dbReference type="KEGG" id="bsto:C0V70_10910"/>
<reference evidence="9 10" key="1">
    <citation type="submission" date="2018-01" db="EMBL/GenBank/DDBJ databases">
        <title>Complete genome sequence of Bacteriovorax stolpii DSM12778.</title>
        <authorList>
            <person name="Tang B."/>
            <person name="Chang J."/>
        </authorList>
    </citation>
    <scope>NUCLEOTIDE SEQUENCE [LARGE SCALE GENOMIC DNA]</scope>
    <source>
        <strain evidence="9 10">DSM 12778</strain>
    </source>
</reference>
<dbReference type="GO" id="GO:0051536">
    <property type="term" value="F:iron-sulfur cluster binding"/>
    <property type="evidence" value="ECO:0007669"/>
    <property type="project" value="UniProtKB-KW"/>
</dbReference>
<keyword evidence="10" id="KW-1185">Reference proteome</keyword>
<gene>
    <name evidence="9" type="ORF">C0V70_10910</name>
</gene>
<evidence type="ECO:0000256" key="3">
    <source>
        <dbReference type="ARBA" id="ARBA00022679"/>
    </source>
</evidence>
<evidence type="ECO:0000313" key="9">
    <source>
        <dbReference type="EMBL" id="AUN98601.1"/>
    </source>
</evidence>
<dbReference type="PANTHER" id="PTHR11601:SF34">
    <property type="entry name" value="CYSTEINE DESULFURASE"/>
    <property type="match status" value="1"/>
</dbReference>
<evidence type="ECO:0000256" key="5">
    <source>
        <dbReference type="ARBA" id="ARBA00022898"/>
    </source>
</evidence>